<dbReference type="GO" id="GO:0008270">
    <property type="term" value="F:zinc ion binding"/>
    <property type="evidence" value="ECO:0007669"/>
    <property type="project" value="UniProtKB-KW"/>
</dbReference>
<dbReference type="CDD" id="cd16449">
    <property type="entry name" value="RING-HC"/>
    <property type="match status" value="1"/>
</dbReference>
<dbReference type="AlphaFoldDB" id="A0A1R2CKA4"/>
<dbReference type="Proteomes" id="UP000187209">
    <property type="component" value="Unassembled WGS sequence"/>
</dbReference>
<dbReference type="InterPro" id="IPR001841">
    <property type="entry name" value="Znf_RING"/>
</dbReference>
<accession>A0A1R2CKA4</accession>
<protein>
    <recommendedName>
        <fullName evidence="3">RING-type domain-containing protein</fullName>
    </recommendedName>
</protein>
<reference evidence="4 5" key="1">
    <citation type="submission" date="2016-11" db="EMBL/GenBank/DDBJ databases">
        <title>The macronuclear genome of Stentor coeruleus: a giant cell with tiny introns.</title>
        <authorList>
            <person name="Slabodnick M."/>
            <person name="Ruby J.G."/>
            <person name="Reiff S.B."/>
            <person name="Swart E.C."/>
            <person name="Gosai S."/>
            <person name="Prabakaran S."/>
            <person name="Witkowska E."/>
            <person name="Larue G.E."/>
            <person name="Fisher S."/>
            <person name="Freeman R.M."/>
            <person name="Gunawardena J."/>
            <person name="Chu W."/>
            <person name="Stover N.A."/>
            <person name="Gregory B.D."/>
            <person name="Nowacki M."/>
            <person name="Derisi J."/>
            <person name="Roy S.W."/>
            <person name="Marshall W.F."/>
            <person name="Sood P."/>
        </authorList>
    </citation>
    <scope>NUCLEOTIDE SEQUENCE [LARGE SCALE GENOMIC DNA]</scope>
    <source>
        <strain evidence="4">WM001</strain>
    </source>
</reference>
<gene>
    <name evidence="4" type="ORF">SteCoe_8448</name>
</gene>
<keyword evidence="1" id="KW-0863">Zinc-finger</keyword>
<evidence type="ECO:0000259" key="3">
    <source>
        <dbReference type="PROSITE" id="PS50089"/>
    </source>
</evidence>
<keyword evidence="5" id="KW-1185">Reference proteome</keyword>
<dbReference type="Gene3D" id="3.30.40.10">
    <property type="entry name" value="Zinc/RING finger domain, C3HC4 (zinc finger)"/>
    <property type="match status" value="1"/>
</dbReference>
<comment type="caution">
    <text evidence="4">The sequence shown here is derived from an EMBL/GenBank/DDBJ whole genome shotgun (WGS) entry which is preliminary data.</text>
</comment>
<feature type="domain" description="RING-type" evidence="3">
    <location>
        <begin position="521"/>
        <end position="554"/>
    </location>
</feature>
<name>A0A1R2CKA4_9CILI</name>
<keyword evidence="1" id="KW-0479">Metal-binding</keyword>
<organism evidence="4 5">
    <name type="scientific">Stentor coeruleus</name>
    <dbReference type="NCBI Taxonomy" id="5963"/>
    <lineage>
        <taxon>Eukaryota</taxon>
        <taxon>Sar</taxon>
        <taxon>Alveolata</taxon>
        <taxon>Ciliophora</taxon>
        <taxon>Postciliodesmatophora</taxon>
        <taxon>Heterotrichea</taxon>
        <taxon>Heterotrichida</taxon>
        <taxon>Stentoridae</taxon>
        <taxon>Stentor</taxon>
    </lineage>
</organism>
<evidence type="ECO:0000313" key="5">
    <source>
        <dbReference type="Proteomes" id="UP000187209"/>
    </source>
</evidence>
<evidence type="ECO:0000256" key="2">
    <source>
        <dbReference type="SAM" id="Coils"/>
    </source>
</evidence>
<proteinExistence type="predicted"/>
<keyword evidence="1" id="KW-0862">Zinc</keyword>
<keyword evidence="2" id="KW-0175">Coiled coil</keyword>
<dbReference type="EMBL" id="MPUH01000126">
    <property type="protein sequence ID" value="OMJ89448.1"/>
    <property type="molecule type" value="Genomic_DNA"/>
</dbReference>
<evidence type="ECO:0000313" key="4">
    <source>
        <dbReference type="EMBL" id="OMJ89448.1"/>
    </source>
</evidence>
<sequence length="582" mass="68304">MNRNNSNSPELGFLSSRGIQDYLPGSKYLPLFKDKPTASEQYFIVQEHIQEKGFISSLSNSKSQKNLEVSQIINEYKFGEIKNPISKKYFYPIDSSIGQEKISNSKRNRFYRFNLEIDCHKFKEKSKSEVQSLEASKKFSTENQTEYSDSADKVEFDYIQSPIEPSTPEFLNELIINLKYDIEVLQKQNQLQSQHQLEMHRLFKKEIDRLTIENSELEVLLAKSYEKNESLISDMKKQSKDYEELQQKNCEIITSTEQTIKILKEKLKSKKNDFSNISLQFQLSEATKKLYFESLEKAESKTKDQKKLYEKSKSKYKVLKNIKNQLLENLETHKKKIQEQEKLNEEYKKNQHEKSLLELNIKEIKNKLIICEESLNKLSQTYANENIIWKEKESQYEQTIKNLNEQINSHNKNNTIKTSETVKVKRVLTLRGSEIVENFDKDETIKCAKNNIELEKEFTEQNLENKKFKDMDYYKSQLNKKEKIISSLGLMDNDVISKSKADYCKNTIVKICNGIKKYACCNKCMEGYNTFLTVPCNHIMCEKCKNNTTLCRVCGGEFSDIIGFKYFRLIKEAISTLERMIV</sequence>
<evidence type="ECO:0000256" key="1">
    <source>
        <dbReference type="PROSITE-ProRule" id="PRU00175"/>
    </source>
</evidence>
<feature type="coiled-coil region" evidence="2">
    <location>
        <begin position="228"/>
        <end position="420"/>
    </location>
</feature>
<dbReference type="InterPro" id="IPR013083">
    <property type="entry name" value="Znf_RING/FYVE/PHD"/>
</dbReference>
<dbReference type="PROSITE" id="PS50089">
    <property type="entry name" value="ZF_RING_2"/>
    <property type="match status" value="1"/>
</dbReference>